<accession>A0A3A8AK55</accession>
<comment type="caution">
    <text evidence="1">The sequence shown here is derived from an EMBL/GenBank/DDBJ whole genome shotgun (WGS) entry which is preliminary data.</text>
</comment>
<name>A0A3A8AK55_9HYPH</name>
<evidence type="ECO:0000313" key="1">
    <source>
        <dbReference type="EMBL" id="RKF07044.1"/>
    </source>
</evidence>
<reference evidence="1 2" key="1">
    <citation type="journal article" date="2018" name="Int. J. Syst. Bacteriol.">
        <title>Oceaniradius stylonemae gen. nov., sp. nov., isolated from a red alga, Stylonema cornu-cervi.</title>
        <authorList>
            <person name="Jeong S."/>
        </authorList>
    </citation>
    <scope>NUCLEOTIDE SEQUENCE [LARGE SCALE GENOMIC DNA]</scope>
    <source>
        <strain evidence="1 2">StC1</strain>
    </source>
</reference>
<keyword evidence="2" id="KW-1185">Reference proteome</keyword>
<sequence length="206" mass="22438">MALQNRVTPFGVIIATKARGAFMGNRGIIHNADTKTLHPVRRWTLKAWLICLCDFKGRRRPVMGKGSYTELFFLDEATALAAGHRPCFECRRADAQAFSAAFAKGTGLAVPKASAMDRILHAERLDGRAKRLHPLSAAPGRLPDGTMLAAGTDALLVRTGRPWVWSPEGYRRVDQWPENLTMLTPPSTMAALAAGYRPQIDASAGA</sequence>
<organism evidence="1 2">
    <name type="scientific">Oceaniradius stylonematis</name>
    <dbReference type="NCBI Taxonomy" id="2184161"/>
    <lineage>
        <taxon>Bacteria</taxon>
        <taxon>Pseudomonadati</taxon>
        <taxon>Pseudomonadota</taxon>
        <taxon>Alphaproteobacteria</taxon>
        <taxon>Hyphomicrobiales</taxon>
        <taxon>Ahrensiaceae</taxon>
        <taxon>Oceaniradius</taxon>
    </lineage>
</organism>
<dbReference type="OrthoDB" id="894286at2"/>
<evidence type="ECO:0000313" key="2">
    <source>
        <dbReference type="Proteomes" id="UP000246132"/>
    </source>
</evidence>
<proteinExistence type="predicted"/>
<gene>
    <name evidence="1" type="ORF">DEM25_004020</name>
</gene>
<dbReference type="AlphaFoldDB" id="A0A3A8AK55"/>
<dbReference type="Proteomes" id="UP000246132">
    <property type="component" value="Unassembled WGS sequence"/>
</dbReference>
<protein>
    <submittedName>
        <fullName evidence="1">Uncharacterized protein</fullName>
    </submittedName>
</protein>
<dbReference type="EMBL" id="QFWV02000004">
    <property type="protein sequence ID" value="RKF07044.1"/>
    <property type="molecule type" value="Genomic_DNA"/>
</dbReference>